<protein>
    <submittedName>
        <fullName evidence="1">Uncharacterized protein</fullName>
    </submittedName>
</protein>
<dbReference type="RefSeq" id="WP_083643021.1">
    <property type="nucleotide sequence ID" value="NZ_AMRU01000013.1"/>
</dbReference>
<dbReference type="STRING" id="1229726.GRFL_0426"/>
<dbReference type="EMBL" id="CP016359">
    <property type="protein sequence ID" value="APU67150.1"/>
    <property type="molecule type" value="Genomic_DNA"/>
</dbReference>
<dbReference type="InterPro" id="IPR054207">
    <property type="entry name" value="DUF6913"/>
</dbReference>
<reference evidence="1 2" key="1">
    <citation type="submission" date="2016-07" db="EMBL/GenBank/DDBJ databases">
        <title>Multi-omics approach to identify versatile polysaccharide utilization systems of a marine flavobacterium Gramella flava.</title>
        <authorList>
            <person name="Tang K."/>
        </authorList>
    </citation>
    <scope>NUCLEOTIDE SEQUENCE [LARGE SCALE GENOMIC DNA]</scope>
    <source>
        <strain evidence="1 2">JLT2011</strain>
    </source>
</reference>
<dbReference type="AlphaFoldDB" id="A0A1L7I0M4"/>
<organism evidence="1 2">
    <name type="scientific">Christiangramia flava JLT2011</name>
    <dbReference type="NCBI Taxonomy" id="1229726"/>
    <lineage>
        <taxon>Bacteria</taxon>
        <taxon>Pseudomonadati</taxon>
        <taxon>Bacteroidota</taxon>
        <taxon>Flavobacteriia</taxon>
        <taxon>Flavobacteriales</taxon>
        <taxon>Flavobacteriaceae</taxon>
        <taxon>Christiangramia</taxon>
    </lineage>
</organism>
<dbReference type="OrthoDB" id="1430532at2"/>
<sequence length="164" mass="18992">MSLKKILIRKKIRKYARQSGFEETGITGRSALLIAEEFEERIPVFLSALKNAGFNPENLEIFVCNPTKFQGDHRSLSDSQVNMRGRFKDEQILESLAKPYDFLLCFFEENCYAGGLFTARAKAQLKIGRGWDALSLFNISIQTDDFREFWEEAFKYLKILKNTN</sequence>
<dbReference type="KEGG" id="gfl:GRFL_0426"/>
<evidence type="ECO:0000313" key="2">
    <source>
        <dbReference type="Proteomes" id="UP000186230"/>
    </source>
</evidence>
<name>A0A1L7I0M4_9FLAO</name>
<accession>A0A1L7I0M4</accession>
<proteinExistence type="predicted"/>
<evidence type="ECO:0000313" key="1">
    <source>
        <dbReference type="EMBL" id="APU67150.1"/>
    </source>
</evidence>
<dbReference type="Proteomes" id="UP000186230">
    <property type="component" value="Chromosome"/>
</dbReference>
<gene>
    <name evidence="1" type="ORF">GRFL_0426</name>
</gene>
<keyword evidence="2" id="KW-1185">Reference proteome</keyword>
<dbReference type="Pfam" id="PF21857">
    <property type="entry name" value="DUF6913"/>
    <property type="match status" value="1"/>
</dbReference>